<dbReference type="STRING" id="1123380.SAMN02745199_1214"/>
<proteinExistence type="predicted"/>
<keyword evidence="2" id="KW-1185">Reference proteome</keyword>
<gene>
    <name evidence="1" type="ORF">SAMN02745199_1214</name>
</gene>
<dbReference type="EMBL" id="FQXN01000004">
    <property type="protein sequence ID" value="SHH46817.1"/>
    <property type="molecule type" value="Genomic_DNA"/>
</dbReference>
<evidence type="ECO:0000313" key="1">
    <source>
        <dbReference type="EMBL" id="SHH46817.1"/>
    </source>
</evidence>
<dbReference type="RefSeq" id="WP_073073209.1">
    <property type="nucleotide sequence ID" value="NZ_FQXN01000004.1"/>
</dbReference>
<organism evidence="1 2">
    <name type="scientific">Thermosipho atlanticus DSM 15807</name>
    <dbReference type="NCBI Taxonomy" id="1123380"/>
    <lineage>
        <taxon>Bacteria</taxon>
        <taxon>Thermotogati</taxon>
        <taxon>Thermotogota</taxon>
        <taxon>Thermotogae</taxon>
        <taxon>Thermotogales</taxon>
        <taxon>Fervidobacteriaceae</taxon>
        <taxon>Thermosipho</taxon>
    </lineage>
</organism>
<accession>A0A1M5T7R6</accession>
<dbReference type="Proteomes" id="UP000242592">
    <property type="component" value="Unassembled WGS sequence"/>
</dbReference>
<dbReference type="AlphaFoldDB" id="A0A1M5T7R6"/>
<dbReference type="PROSITE" id="PS51257">
    <property type="entry name" value="PROKAR_LIPOPROTEIN"/>
    <property type="match status" value="1"/>
</dbReference>
<sequence length="184" mass="20086">MKIKKGLMILGVSLILTILILSGCTQIPFSLPIPATNQYILNVGQYGNVPVLFKDVIFDELQGVEVLDRVQIDQLRVDLEIQATGTIIGEVNVTVYASTTEITLNNVSDSLVIATQTFTDTNKVVNVTLDSSQSPILREIIDYFNNGGRIFHFAIFVENIGSSIDEAGVRVTGGLLKGKFIVIQ</sequence>
<name>A0A1M5T7R6_9BACT</name>
<reference evidence="2" key="1">
    <citation type="submission" date="2016-11" db="EMBL/GenBank/DDBJ databases">
        <authorList>
            <person name="Varghese N."/>
            <person name="Submissions S."/>
        </authorList>
    </citation>
    <scope>NUCLEOTIDE SEQUENCE [LARGE SCALE GENOMIC DNA]</scope>
    <source>
        <strain evidence="2">DSM 15807</strain>
    </source>
</reference>
<evidence type="ECO:0000313" key="2">
    <source>
        <dbReference type="Proteomes" id="UP000242592"/>
    </source>
</evidence>
<protein>
    <submittedName>
        <fullName evidence="1">Uncharacterized protein</fullName>
    </submittedName>
</protein>